<feature type="region of interest" description="Disordered" evidence="1">
    <location>
        <begin position="73"/>
        <end position="92"/>
    </location>
</feature>
<proteinExistence type="predicted"/>
<keyword evidence="2" id="KW-1133">Transmembrane helix</keyword>
<dbReference type="Proteomes" id="UP001054902">
    <property type="component" value="Unassembled WGS sequence"/>
</dbReference>
<evidence type="ECO:0000256" key="2">
    <source>
        <dbReference type="SAM" id="Phobius"/>
    </source>
</evidence>
<feature type="compositionally biased region" description="Basic and acidic residues" evidence="1">
    <location>
        <begin position="83"/>
        <end position="92"/>
    </location>
</feature>
<organism evidence="3 4">
    <name type="scientific">Chaetoceros tenuissimus</name>
    <dbReference type="NCBI Taxonomy" id="426638"/>
    <lineage>
        <taxon>Eukaryota</taxon>
        <taxon>Sar</taxon>
        <taxon>Stramenopiles</taxon>
        <taxon>Ochrophyta</taxon>
        <taxon>Bacillariophyta</taxon>
        <taxon>Coscinodiscophyceae</taxon>
        <taxon>Chaetocerotophycidae</taxon>
        <taxon>Chaetocerotales</taxon>
        <taxon>Chaetocerotaceae</taxon>
        <taxon>Chaetoceros</taxon>
    </lineage>
</organism>
<accession>A0AAD3H7Z6</accession>
<dbReference type="AlphaFoldDB" id="A0AAD3H7Z6"/>
<gene>
    <name evidence="3" type="ORF">CTEN210_10241</name>
</gene>
<feature type="transmembrane region" description="Helical" evidence="2">
    <location>
        <begin position="37"/>
        <end position="56"/>
    </location>
</feature>
<protein>
    <submittedName>
        <fullName evidence="3">Uncharacterized protein</fullName>
    </submittedName>
</protein>
<comment type="caution">
    <text evidence="3">The sequence shown here is derived from an EMBL/GenBank/DDBJ whole genome shotgun (WGS) entry which is preliminary data.</text>
</comment>
<evidence type="ECO:0000313" key="3">
    <source>
        <dbReference type="EMBL" id="GFH53765.1"/>
    </source>
</evidence>
<evidence type="ECO:0000313" key="4">
    <source>
        <dbReference type="Proteomes" id="UP001054902"/>
    </source>
</evidence>
<keyword evidence="2" id="KW-0472">Membrane</keyword>
<evidence type="ECO:0000256" key="1">
    <source>
        <dbReference type="SAM" id="MobiDB-lite"/>
    </source>
</evidence>
<sequence>MADKTELLAQLKKLMTHAHFLSILNLVVQYFRKQPLWPLHLNIVFATLVLATYIPPKGLMNPEQFKREKEGEIEKILNGGTNKKKEETKKSK</sequence>
<reference evidence="3 4" key="1">
    <citation type="journal article" date="2021" name="Sci. Rep.">
        <title>The genome of the diatom Chaetoceros tenuissimus carries an ancient integrated fragment of an extant virus.</title>
        <authorList>
            <person name="Hongo Y."/>
            <person name="Kimura K."/>
            <person name="Takaki Y."/>
            <person name="Yoshida Y."/>
            <person name="Baba S."/>
            <person name="Kobayashi G."/>
            <person name="Nagasaki K."/>
            <person name="Hano T."/>
            <person name="Tomaru Y."/>
        </authorList>
    </citation>
    <scope>NUCLEOTIDE SEQUENCE [LARGE SCALE GENOMIC DNA]</scope>
    <source>
        <strain evidence="3 4">NIES-3715</strain>
    </source>
</reference>
<name>A0AAD3H7Z6_9STRA</name>
<dbReference type="EMBL" id="BLLK01000047">
    <property type="protein sequence ID" value="GFH53765.1"/>
    <property type="molecule type" value="Genomic_DNA"/>
</dbReference>
<keyword evidence="2" id="KW-0812">Transmembrane</keyword>
<keyword evidence="4" id="KW-1185">Reference proteome</keyword>